<feature type="transmembrane region" description="Helical" evidence="2">
    <location>
        <begin position="293"/>
        <end position="311"/>
    </location>
</feature>
<dbReference type="EMBL" id="HE612861">
    <property type="protein sequence ID" value="CCE63666.1"/>
    <property type="molecule type" value="Genomic_DNA"/>
</dbReference>
<protein>
    <recommendedName>
        <fullName evidence="3">AB hydrolase-1 domain-containing protein</fullName>
    </recommendedName>
</protein>
<dbReference type="KEGG" id="tpf:TPHA_0F01830"/>
<keyword evidence="5" id="KW-1185">Reference proteome</keyword>
<evidence type="ECO:0000256" key="2">
    <source>
        <dbReference type="SAM" id="Phobius"/>
    </source>
</evidence>
<dbReference type="STRING" id="1071381.G8BV84"/>
<reference evidence="4 5" key="1">
    <citation type="journal article" date="2011" name="Proc. Natl. Acad. Sci. U.S.A.">
        <title>Evolutionary erosion of yeast sex chromosomes by mating-type switching accidents.</title>
        <authorList>
            <person name="Gordon J.L."/>
            <person name="Armisen D."/>
            <person name="Proux-Wera E."/>
            <person name="Oheigeartaigh S.S."/>
            <person name="Byrne K.P."/>
            <person name="Wolfe K.H."/>
        </authorList>
    </citation>
    <scope>NUCLEOTIDE SEQUENCE [LARGE SCALE GENOMIC DNA]</scope>
    <source>
        <strain evidence="5">ATCC 24235 / CBS 4417 / NBRC 1672 / NRRL Y-8282 / UCD 70-5</strain>
    </source>
</reference>
<keyword evidence="2" id="KW-1133">Transmembrane helix</keyword>
<evidence type="ECO:0000259" key="3">
    <source>
        <dbReference type="Pfam" id="PF00561"/>
    </source>
</evidence>
<evidence type="ECO:0000256" key="1">
    <source>
        <dbReference type="SAM" id="MobiDB-lite"/>
    </source>
</evidence>
<dbReference type="OMA" id="ISRYCYW"/>
<feature type="domain" description="AB hydrolase-1" evidence="3">
    <location>
        <begin position="373"/>
        <end position="629"/>
    </location>
</feature>
<dbReference type="HOGENOM" id="CLU_028296_0_0_1"/>
<feature type="transmembrane region" description="Helical" evidence="2">
    <location>
        <begin position="160"/>
        <end position="180"/>
    </location>
</feature>
<dbReference type="GeneID" id="11535478"/>
<evidence type="ECO:0000313" key="5">
    <source>
        <dbReference type="Proteomes" id="UP000005666"/>
    </source>
</evidence>
<proteinExistence type="predicted"/>
<dbReference type="InterPro" id="IPR029058">
    <property type="entry name" value="AB_hydrolase_fold"/>
</dbReference>
<organism evidence="4 5">
    <name type="scientific">Tetrapisispora phaffii (strain ATCC 24235 / CBS 4417 / NBRC 1672 / NRRL Y-8282 / UCD 70-5)</name>
    <name type="common">Yeast</name>
    <name type="synonym">Fabospora phaffii</name>
    <dbReference type="NCBI Taxonomy" id="1071381"/>
    <lineage>
        <taxon>Eukaryota</taxon>
        <taxon>Fungi</taxon>
        <taxon>Dikarya</taxon>
        <taxon>Ascomycota</taxon>
        <taxon>Saccharomycotina</taxon>
        <taxon>Saccharomycetes</taxon>
        <taxon>Saccharomycetales</taxon>
        <taxon>Saccharomycetaceae</taxon>
        <taxon>Tetrapisispora</taxon>
    </lineage>
</organism>
<dbReference type="Pfam" id="PF00561">
    <property type="entry name" value="Abhydrolase_1"/>
    <property type="match status" value="1"/>
</dbReference>
<dbReference type="RefSeq" id="XP_003686100.1">
    <property type="nucleotide sequence ID" value="XM_003686052.1"/>
</dbReference>
<keyword evidence="2" id="KW-0472">Membrane</keyword>
<sequence length="647" mass="74359">MNSKAQDTLPNAEVEPVIVNEDETEPLLNKHKQKPNSLKKSPRRIGEESSEPIYMIENESQQNNSQLEEYVLQPNLKKIYLRYKKFRRYSSLILNVCIFVNILWLIFTLVTSYFFSFELQPIIHKRYSGYNDLCIITISIISNCLNLWSNNIEIYSHLDFDLNIILFALTIFNLMLLKIVRYTSERIGIIGVITYAWAATTFGIGILLDWKTANFKKQIVVVYNSGTSQNDNARNINSSRATSIQNDSQINEPTNSNSLQSIYVLPVIGNSQNTQRHTLQEWTYIFVKVFGKLLLLMYMIFFTLNTLLSIWDLSEVTKNLASNKQLKNPENLDGFYWVDKEHTYQLHIKCYGDVFKREPSTSNYNNNIDKLQPIILYEHGGFDTEVSSAAWLHELFVANEIDRYCTYDRPGYGLSDASPALQSISTVINGLGYALTQEANITGPFLCVGYDIGGLYSQVFAGKYNDKTAGLLLIDSWHENLLIKDNIKHILSKDKLSNSHKELPISLQPHTGLTLFFDGLKSTLGLTLQYSWLFRSKNSNDRIFGDYMRFQGKFLRAKFLEKITSSLLSYQDILEHRQILENTKLAVVTSKELVKKSLNWGIWQRELSKISGKTKEWKMVDGGHEIYLSKKGINETKEVLLRLLASS</sequence>
<dbReference type="SUPFAM" id="SSF53474">
    <property type="entry name" value="alpha/beta-Hydrolases"/>
    <property type="match status" value="1"/>
</dbReference>
<dbReference type="Gene3D" id="3.40.50.1820">
    <property type="entry name" value="alpha/beta hydrolase"/>
    <property type="match status" value="1"/>
</dbReference>
<feature type="transmembrane region" description="Helical" evidence="2">
    <location>
        <begin position="186"/>
        <end position="208"/>
    </location>
</feature>
<name>G8BV84_TETPH</name>
<feature type="transmembrane region" description="Helical" evidence="2">
    <location>
        <begin position="127"/>
        <end position="148"/>
    </location>
</feature>
<dbReference type="eggNOG" id="ENOG502QQW9">
    <property type="taxonomic scope" value="Eukaryota"/>
</dbReference>
<feature type="transmembrane region" description="Helical" evidence="2">
    <location>
        <begin position="92"/>
        <end position="115"/>
    </location>
</feature>
<feature type="region of interest" description="Disordered" evidence="1">
    <location>
        <begin position="1"/>
        <end position="47"/>
    </location>
</feature>
<dbReference type="Pfam" id="PF10329">
    <property type="entry name" value="DUF2417"/>
    <property type="match status" value="1"/>
</dbReference>
<dbReference type="InterPro" id="IPR019431">
    <property type="entry name" value="DUF2417"/>
</dbReference>
<dbReference type="OrthoDB" id="164921at2759"/>
<gene>
    <name evidence="4" type="primary">TPHA0F01830</name>
    <name evidence="4" type="ordered locus">TPHA_0F01830</name>
</gene>
<dbReference type="AlphaFoldDB" id="G8BV84"/>
<keyword evidence="2" id="KW-0812">Transmembrane</keyword>
<evidence type="ECO:0000313" key="4">
    <source>
        <dbReference type="EMBL" id="CCE63666.1"/>
    </source>
</evidence>
<dbReference type="InterPro" id="IPR000073">
    <property type="entry name" value="AB_hydrolase_1"/>
</dbReference>
<accession>G8BV84</accession>
<dbReference type="Proteomes" id="UP000005666">
    <property type="component" value="Chromosome 6"/>
</dbReference>